<dbReference type="GO" id="GO:0016887">
    <property type="term" value="F:ATP hydrolysis activity"/>
    <property type="evidence" value="ECO:0007669"/>
    <property type="project" value="InterPro"/>
</dbReference>
<dbReference type="PANTHER" id="PTHR43581:SF2">
    <property type="entry name" value="EXCINUCLEASE ATPASE SUBUNIT"/>
    <property type="match status" value="1"/>
</dbReference>
<organism evidence="2 3">
    <name type="scientific">Cellvibrio polysaccharolyticus</name>
    <dbReference type="NCBI Taxonomy" id="2082724"/>
    <lineage>
        <taxon>Bacteria</taxon>
        <taxon>Pseudomonadati</taxon>
        <taxon>Pseudomonadota</taxon>
        <taxon>Gammaproteobacteria</taxon>
        <taxon>Cellvibrionales</taxon>
        <taxon>Cellvibrionaceae</taxon>
        <taxon>Cellvibrio</taxon>
    </lineage>
</organism>
<protein>
    <recommendedName>
        <fullName evidence="1">ATPase AAA-type core domain-containing protein</fullName>
    </recommendedName>
</protein>
<keyword evidence="3" id="KW-1185">Reference proteome</keyword>
<dbReference type="AlphaFoldDB" id="A0A928V2B6"/>
<evidence type="ECO:0000313" key="3">
    <source>
        <dbReference type="Proteomes" id="UP000652567"/>
    </source>
</evidence>
<feature type="domain" description="ATPase AAA-type core" evidence="1">
    <location>
        <begin position="396"/>
        <end position="464"/>
    </location>
</feature>
<dbReference type="InterPro" id="IPR003959">
    <property type="entry name" value="ATPase_AAA_core"/>
</dbReference>
<accession>A0A928V2B6</accession>
<reference evidence="2" key="1">
    <citation type="submission" date="2018-07" db="EMBL/GenBank/DDBJ databases">
        <title>Genome assembly of strain Ka43.</title>
        <authorList>
            <person name="Kukolya J."/>
            <person name="Nagy I."/>
            <person name="Horvath B."/>
            <person name="Toth A."/>
        </authorList>
    </citation>
    <scope>NUCLEOTIDE SEQUENCE</scope>
    <source>
        <strain evidence="2">KB43</strain>
    </source>
</reference>
<comment type="caution">
    <text evidence="2">The sequence shown here is derived from an EMBL/GenBank/DDBJ whole genome shotgun (WGS) entry which is preliminary data.</text>
</comment>
<dbReference type="InterPro" id="IPR027417">
    <property type="entry name" value="P-loop_NTPase"/>
</dbReference>
<sequence length="560" mass="63246">MKDGIEKNTVLDSRIYFHGKAVDIANLKAPVIVLFPVEDSWNDFKYRCRYRYIAHLGDDQKEIEGHLFLGFLSSNDNIDESGKISREVNMIDAKELPNFFTLQGGMDDYRKFVVQHGVKNSKNILLTLNDLVASRGVAWRAKLIEKAQNTKIFSLAFMRDSERFFAFHNAKSIIDGLENESFSNISNKLLLSYRVAGFSEEHCFELNFDPDSFLPKRICVLIGRNGLGKSQALHTMVSSLVKGDLRLSDGIYGRPMISRVLAIATPGETVNSFPAERANKRIKYRRLILNRAARTRISRGFCDLCVQLCRTEELIGQYHRWELFKEIIQFFPDIKNVVIPLSTDISVSANHVLNISGRNYVPLLKLGNGGEQATLEIHGAAVSSANPMIHIENKIYPLSSGQLSIIKFIVQACLFVENGTLVLLDEPETHLHPNFISEFVKILDKLLRLTGSVAVIATHSSYFVREVPKTQVLVFKEGEGGQVSIQNPRLRTFGADVGAISYFVFEDEITNGLVEDILASFPKKPNDRRALLSELNSELSADVVMYLRRKLDIEEEHEEN</sequence>
<evidence type="ECO:0000313" key="2">
    <source>
        <dbReference type="EMBL" id="MBE8717496.1"/>
    </source>
</evidence>
<dbReference type="GO" id="GO:0005524">
    <property type="term" value="F:ATP binding"/>
    <property type="evidence" value="ECO:0007669"/>
    <property type="project" value="InterPro"/>
</dbReference>
<dbReference type="Gene3D" id="3.40.50.300">
    <property type="entry name" value="P-loop containing nucleotide triphosphate hydrolases"/>
    <property type="match status" value="1"/>
</dbReference>
<dbReference type="SUPFAM" id="SSF52540">
    <property type="entry name" value="P-loop containing nucleoside triphosphate hydrolases"/>
    <property type="match status" value="1"/>
</dbReference>
<gene>
    <name evidence="2" type="ORF">C4F51_09870</name>
</gene>
<dbReference type="Pfam" id="PF13304">
    <property type="entry name" value="AAA_21"/>
    <property type="match status" value="1"/>
</dbReference>
<dbReference type="PANTHER" id="PTHR43581">
    <property type="entry name" value="ATP/GTP PHOSPHATASE"/>
    <property type="match status" value="1"/>
</dbReference>
<proteinExistence type="predicted"/>
<dbReference type="CDD" id="cd00267">
    <property type="entry name" value="ABC_ATPase"/>
    <property type="match status" value="1"/>
</dbReference>
<name>A0A928V2B6_9GAMM</name>
<dbReference type="Proteomes" id="UP000652567">
    <property type="component" value="Unassembled WGS sequence"/>
</dbReference>
<dbReference type="RefSeq" id="WP_193909385.1">
    <property type="nucleotide sequence ID" value="NZ_PRDL01000001.1"/>
</dbReference>
<dbReference type="InterPro" id="IPR051396">
    <property type="entry name" value="Bact_Antivir_Def_Nuclease"/>
</dbReference>
<dbReference type="EMBL" id="PRDL01000001">
    <property type="protein sequence ID" value="MBE8717496.1"/>
    <property type="molecule type" value="Genomic_DNA"/>
</dbReference>
<evidence type="ECO:0000259" key="1">
    <source>
        <dbReference type="Pfam" id="PF13304"/>
    </source>
</evidence>